<proteinExistence type="predicted"/>
<dbReference type="Gene3D" id="3.30.559.10">
    <property type="entry name" value="Chloramphenicol acetyltransferase-like domain"/>
    <property type="match status" value="1"/>
</dbReference>
<sequence>QITTLALSFDHRHIDGEKGSRFLADVAGILEDPATALLF</sequence>
<reference evidence="2" key="1">
    <citation type="submission" date="2020-02" db="EMBL/GenBank/DDBJ databases">
        <authorList>
            <person name="Meier V. D."/>
        </authorList>
    </citation>
    <scope>NUCLEOTIDE SEQUENCE</scope>
    <source>
        <strain evidence="2">AVDCRST_MAG06</strain>
    </source>
</reference>
<dbReference type="EC" id="2.3.1.168" evidence="2"/>
<dbReference type="SUPFAM" id="SSF52777">
    <property type="entry name" value="CoA-dependent acyltransferases"/>
    <property type="match status" value="1"/>
</dbReference>
<organism evidence="2">
    <name type="scientific">uncultured Nocardioides sp</name>
    <dbReference type="NCBI Taxonomy" id="198441"/>
    <lineage>
        <taxon>Bacteria</taxon>
        <taxon>Bacillati</taxon>
        <taxon>Actinomycetota</taxon>
        <taxon>Actinomycetes</taxon>
        <taxon>Propionibacteriales</taxon>
        <taxon>Nocardioidaceae</taxon>
        <taxon>Nocardioides</taxon>
        <taxon>environmental samples</taxon>
    </lineage>
</organism>
<keyword evidence="2" id="KW-0808">Transferase</keyword>
<dbReference type="InterPro" id="IPR001078">
    <property type="entry name" value="2-oxoacid_DH_actylTfrase"/>
</dbReference>
<dbReference type="AlphaFoldDB" id="A0A6J4P6M9"/>
<accession>A0A6J4P6M9</accession>
<dbReference type="GO" id="GO:0043754">
    <property type="term" value="F:dihydrolipoamide branched chain acyltransferase activity"/>
    <property type="evidence" value="ECO:0007669"/>
    <property type="project" value="UniProtKB-EC"/>
</dbReference>
<name>A0A6J4P6M9_9ACTN</name>
<evidence type="ECO:0000259" key="1">
    <source>
        <dbReference type="Pfam" id="PF00198"/>
    </source>
</evidence>
<keyword evidence="2" id="KW-0012">Acyltransferase</keyword>
<feature type="non-terminal residue" evidence="2">
    <location>
        <position position="1"/>
    </location>
</feature>
<dbReference type="Pfam" id="PF00198">
    <property type="entry name" value="2-oxoacid_dh"/>
    <property type="match status" value="1"/>
</dbReference>
<evidence type="ECO:0000313" key="2">
    <source>
        <dbReference type="EMBL" id="CAA9404875.1"/>
    </source>
</evidence>
<feature type="domain" description="2-oxoacid dehydrogenase acyltransferase catalytic" evidence="1">
    <location>
        <begin position="2"/>
        <end position="38"/>
    </location>
</feature>
<dbReference type="RefSeq" id="WP_295660003.1">
    <property type="nucleotide sequence ID" value="NZ_CADCUP010000163.1"/>
</dbReference>
<gene>
    <name evidence="2" type="ORF">AVDCRST_MAG06-2454</name>
</gene>
<protein>
    <submittedName>
        <fullName evidence="2">Dihydrolipoamide acyltransferase component of branched-chain alpha-keto acid dehydrogenase complex</fullName>
        <ecNumber evidence="2">2.3.1.168</ecNumber>
    </submittedName>
</protein>
<dbReference type="EMBL" id="CADCUP010000163">
    <property type="protein sequence ID" value="CAA9404875.1"/>
    <property type="molecule type" value="Genomic_DNA"/>
</dbReference>
<dbReference type="InterPro" id="IPR023213">
    <property type="entry name" value="CAT-like_dom_sf"/>
</dbReference>